<evidence type="ECO:0000313" key="7">
    <source>
        <dbReference type="Proteomes" id="UP000634229"/>
    </source>
</evidence>
<dbReference type="Proteomes" id="UP000634229">
    <property type="component" value="Unassembled WGS sequence"/>
</dbReference>
<dbReference type="SUPFAM" id="SSF52540">
    <property type="entry name" value="P-loop containing nucleoside triphosphate hydrolases"/>
    <property type="match status" value="1"/>
</dbReference>
<dbReference type="InterPro" id="IPR027417">
    <property type="entry name" value="P-loop_NTPase"/>
</dbReference>
<dbReference type="Gene3D" id="3.40.50.300">
    <property type="entry name" value="P-loop containing nucleotide triphosphate hydrolases"/>
    <property type="match status" value="2"/>
</dbReference>
<dbReference type="RefSeq" id="WP_201879937.1">
    <property type="nucleotide sequence ID" value="NZ_JAERRF010000023.1"/>
</dbReference>
<organism evidence="6 7">
    <name type="scientific">Streptomyces coffeae</name>
    <dbReference type="NCBI Taxonomy" id="621382"/>
    <lineage>
        <taxon>Bacteria</taxon>
        <taxon>Bacillati</taxon>
        <taxon>Actinomycetota</taxon>
        <taxon>Actinomycetes</taxon>
        <taxon>Kitasatosporales</taxon>
        <taxon>Streptomycetaceae</taxon>
        <taxon>Streptomyces</taxon>
    </lineage>
</organism>
<evidence type="ECO:0000259" key="5">
    <source>
        <dbReference type="Pfam" id="PF02463"/>
    </source>
</evidence>
<evidence type="ECO:0000256" key="2">
    <source>
        <dbReference type="ARBA" id="ARBA00011322"/>
    </source>
</evidence>
<dbReference type="PANTHER" id="PTHR32114">
    <property type="entry name" value="ABC TRANSPORTER ABCH.3"/>
    <property type="match status" value="1"/>
</dbReference>
<comment type="caution">
    <text evidence="6">The sequence shown here is derived from an EMBL/GenBank/DDBJ whole genome shotgun (WGS) entry which is preliminary data.</text>
</comment>
<keyword evidence="7" id="KW-1185">Reference proteome</keyword>
<keyword evidence="4" id="KW-0175">Coiled coil</keyword>
<evidence type="ECO:0000256" key="3">
    <source>
        <dbReference type="ARBA" id="ARBA00013368"/>
    </source>
</evidence>
<dbReference type="InterPro" id="IPR003395">
    <property type="entry name" value="RecF/RecN/SMC_N"/>
</dbReference>
<feature type="domain" description="RecF/RecN/SMC N-terminal" evidence="5">
    <location>
        <begin position="54"/>
        <end position="640"/>
    </location>
</feature>
<sequence>MSDGITVPPPVSLRDTLLGRLSASRLAPEAQEVLRDLVPEAPVRGEGRSRLLYLQSITAAGWRGIGPAVTLDLQPEPGLTVIAGRNGSGKSSLAEAAEMALTGSNYRWQDRTQIWKQGWRNLHDNVDPQVAVQLHADGESTSITVRRRWSGTGLDDCHIEVEGAASALHEVVDPEQISLYRPFLPYSELGATISGPLTALHDALAQLLGLELLSDTDKQARVLLKSLNDEVTAFTTLTETVVGELSNHDDPRAAEAVTALSGRRPDVDRVRLLLSGSAVADDTALARLRRLADLKGPDRVAVAAAVTRLRKAAADAEGLRYSSAEDARQLIELLEKALDRHRRHPGATECPVCGSGDRFDASWAEGARAQVERLQAEAAQAQGVQRELTAAVQAVQDTVHPVPEWLQGDEPSLAALWRDWVACRAVLEPRELADRVERAEAAIGDACRRVSEDATRRLDEQDGRWQSVVGRLTEWLRHAEAAERALPRIKQIKAARAWLRKFTDELREERLGPIADQSQTVWKLLCERSNVSLGSVGLAGTANARKVVLDVAVDAVDAPAFGVMSQGELHSLALSLFVPRATHESSPFKFLLIDDPVQSMDPEKVDGLARLLDLYARHRQVVVFTHDTRLEEAIRRLGIKATIKQVSRQANSVVRVMPVITDC</sequence>
<proteinExistence type="inferred from homology"/>
<accession>A0ABS1NLE1</accession>
<protein>
    <recommendedName>
        <fullName evidence="3">Nuclease SbcCD subunit C</fullName>
    </recommendedName>
</protein>
<dbReference type="Pfam" id="PF02463">
    <property type="entry name" value="SMC_N"/>
    <property type="match status" value="1"/>
</dbReference>
<comment type="similarity">
    <text evidence="1">Belongs to the SMC family. SbcC subfamily.</text>
</comment>
<feature type="coiled-coil region" evidence="4">
    <location>
        <begin position="324"/>
        <end position="391"/>
    </location>
</feature>
<evidence type="ECO:0000256" key="4">
    <source>
        <dbReference type="SAM" id="Coils"/>
    </source>
</evidence>
<reference evidence="6 7" key="1">
    <citation type="submission" date="2021-01" db="EMBL/GenBank/DDBJ databases">
        <title>WGS of actinomycetes isolated from Thailand.</title>
        <authorList>
            <person name="Thawai C."/>
        </authorList>
    </citation>
    <scope>NUCLEOTIDE SEQUENCE [LARGE SCALE GENOMIC DNA]</scope>
    <source>
        <strain evidence="6 7">CA1R205</strain>
    </source>
</reference>
<evidence type="ECO:0000313" key="6">
    <source>
        <dbReference type="EMBL" id="MBL1100917.1"/>
    </source>
</evidence>
<gene>
    <name evidence="6" type="ORF">JK363_30470</name>
</gene>
<dbReference type="PANTHER" id="PTHR32114:SF2">
    <property type="entry name" value="ABC TRANSPORTER ABCH.3"/>
    <property type="match status" value="1"/>
</dbReference>
<evidence type="ECO:0000256" key="1">
    <source>
        <dbReference type="ARBA" id="ARBA00006930"/>
    </source>
</evidence>
<name>A0ABS1NLE1_9ACTN</name>
<comment type="subunit">
    <text evidence="2">Heterodimer of SbcC and SbcD.</text>
</comment>
<dbReference type="EMBL" id="JAERRF010000023">
    <property type="protein sequence ID" value="MBL1100917.1"/>
    <property type="molecule type" value="Genomic_DNA"/>
</dbReference>